<reference evidence="1 2" key="1">
    <citation type="submission" date="2023-03" db="EMBL/GenBank/DDBJ databases">
        <title>High-quality genome of Scylla paramamosain provides insights in environmental adaptation.</title>
        <authorList>
            <person name="Zhang L."/>
        </authorList>
    </citation>
    <scope>NUCLEOTIDE SEQUENCE [LARGE SCALE GENOMIC DNA]</scope>
    <source>
        <strain evidence="1">LZ_2023a</strain>
        <tissue evidence="1">Muscle</tissue>
    </source>
</reference>
<dbReference type="PANTHER" id="PTHR47055:SF3">
    <property type="entry name" value="PHORBOL-ESTER_DAG-TYPE DOMAIN-CONTAINING PROTEIN"/>
    <property type="match status" value="1"/>
</dbReference>
<evidence type="ECO:0000313" key="1">
    <source>
        <dbReference type="EMBL" id="KAK8406334.1"/>
    </source>
</evidence>
<dbReference type="GO" id="GO:0043565">
    <property type="term" value="F:sequence-specific DNA binding"/>
    <property type="evidence" value="ECO:0007669"/>
    <property type="project" value="TreeGrafter"/>
</dbReference>
<comment type="caution">
    <text evidence="1">The sequence shown here is derived from an EMBL/GenBank/DDBJ whole genome shotgun (WGS) entry which is preliminary data.</text>
</comment>
<name>A0AAW0V1W8_SCYPA</name>
<proteinExistence type="predicted"/>
<dbReference type="SUPFAM" id="SSF57889">
    <property type="entry name" value="Cysteine-rich domain"/>
    <property type="match status" value="1"/>
</dbReference>
<organism evidence="1 2">
    <name type="scientific">Scylla paramamosain</name>
    <name type="common">Mud crab</name>
    <dbReference type="NCBI Taxonomy" id="85552"/>
    <lineage>
        <taxon>Eukaryota</taxon>
        <taxon>Metazoa</taxon>
        <taxon>Ecdysozoa</taxon>
        <taxon>Arthropoda</taxon>
        <taxon>Crustacea</taxon>
        <taxon>Multicrustacea</taxon>
        <taxon>Malacostraca</taxon>
        <taxon>Eumalacostraca</taxon>
        <taxon>Eucarida</taxon>
        <taxon>Decapoda</taxon>
        <taxon>Pleocyemata</taxon>
        <taxon>Brachyura</taxon>
        <taxon>Eubrachyura</taxon>
        <taxon>Portunoidea</taxon>
        <taxon>Portunidae</taxon>
        <taxon>Portuninae</taxon>
        <taxon>Scylla</taxon>
    </lineage>
</organism>
<sequence length="219" mass="26150">MFWEKKEDTGNTLVKKEMSRNTEGIMRYTHFADNQKPKDDCCFWKVRLLFNTMNRTADKYIEKTEYSSEEKRKVKVDQPNTIKVYNTNMGGVDLLDNMALCYSITTRNRKWYWPWRLYRKMGMVMGIQDNERMPFLTFIRSCVEMIVVLHGENNTRRIHTLPILSPSTLADIRKDNGNHLVVKTPDRKNVCNNCRKRTLYRCRRCNMGLHPDCFEAYHQ</sequence>
<gene>
    <name evidence="1" type="ORF">O3P69_007199</name>
</gene>
<keyword evidence="2" id="KW-1185">Reference proteome</keyword>
<dbReference type="InterPro" id="IPR052638">
    <property type="entry name" value="PiggyBac_TE-derived"/>
</dbReference>
<accession>A0AAW0V1W8</accession>
<dbReference type="InterPro" id="IPR046349">
    <property type="entry name" value="C1-like_sf"/>
</dbReference>
<dbReference type="PANTHER" id="PTHR47055">
    <property type="entry name" value="DDE_TNP_1_7 DOMAIN-CONTAINING PROTEIN"/>
    <property type="match status" value="1"/>
</dbReference>
<evidence type="ECO:0000313" key="2">
    <source>
        <dbReference type="Proteomes" id="UP001487740"/>
    </source>
</evidence>
<evidence type="ECO:0008006" key="3">
    <source>
        <dbReference type="Google" id="ProtNLM"/>
    </source>
</evidence>
<protein>
    <recommendedName>
        <fullName evidence="3">PiggyBac transposable element-derived protein domain-containing protein</fullName>
    </recommendedName>
</protein>
<dbReference type="EMBL" id="JARAKH010000002">
    <property type="protein sequence ID" value="KAK8406334.1"/>
    <property type="molecule type" value="Genomic_DNA"/>
</dbReference>
<dbReference type="AlphaFoldDB" id="A0AAW0V1W8"/>
<dbReference type="Proteomes" id="UP001487740">
    <property type="component" value="Unassembled WGS sequence"/>
</dbReference>